<feature type="non-terminal residue" evidence="1">
    <location>
        <position position="1"/>
    </location>
</feature>
<keyword evidence="2" id="KW-1185">Reference proteome</keyword>
<evidence type="ECO:0000313" key="2">
    <source>
        <dbReference type="Proteomes" id="UP001529510"/>
    </source>
</evidence>
<dbReference type="InterPro" id="IPR052469">
    <property type="entry name" value="MEIOB"/>
</dbReference>
<sequence length="51" mass="5586">ICSDLETEARILPLFHMPVKDSRDFYSLGDITANGQSLDGHIINILAAVQS</sequence>
<name>A0ABD0Q068_CIRMR</name>
<feature type="non-terminal residue" evidence="1">
    <location>
        <position position="51"/>
    </location>
</feature>
<organism evidence="1 2">
    <name type="scientific">Cirrhinus mrigala</name>
    <name type="common">Mrigala</name>
    <dbReference type="NCBI Taxonomy" id="683832"/>
    <lineage>
        <taxon>Eukaryota</taxon>
        <taxon>Metazoa</taxon>
        <taxon>Chordata</taxon>
        <taxon>Craniata</taxon>
        <taxon>Vertebrata</taxon>
        <taxon>Euteleostomi</taxon>
        <taxon>Actinopterygii</taxon>
        <taxon>Neopterygii</taxon>
        <taxon>Teleostei</taxon>
        <taxon>Ostariophysi</taxon>
        <taxon>Cypriniformes</taxon>
        <taxon>Cyprinidae</taxon>
        <taxon>Labeoninae</taxon>
        <taxon>Labeonini</taxon>
        <taxon>Cirrhinus</taxon>
    </lineage>
</organism>
<proteinExistence type="predicted"/>
<accession>A0ABD0Q068</accession>
<dbReference type="PANTHER" id="PTHR21166">
    <property type="entry name" value="CELL DIVISION CONTROL PROTEIN 24 OB DOMAIN-CONTAINING PROTEIN-RELATED"/>
    <property type="match status" value="1"/>
</dbReference>
<evidence type="ECO:0000313" key="1">
    <source>
        <dbReference type="EMBL" id="KAL0179683.1"/>
    </source>
</evidence>
<protein>
    <submittedName>
        <fullName evidence="1">Uncharacterized protein</fullName>
    </submittedName>
</protein>
<gene>
    <name evidence="1" type="ORF">M9458_025125</name>
</gene>
<reference evidence="1 2" key="1">
    <citation type="submission" date="2024-05" db="EMBL/GenBank/DDBJ databases">
        <title>Genome sequencing and assembly of Indian major carp, Cirrhinus mrigala (Hamilton, 1822).</title>
        <authorList>
            <person name="Mohindra V."/>
            <person name="Chowdhury L.M."/>
            <person name="Lal K."/>
            <person name="Jena J.K."/>
        </authorList>
    </citation>
    <scope>NUCLEOTIDE SEQUENCE [LARGE SCALE GENOMIC DNA]</scope>
    <source>
        <strain evidence="1">CM1030</strain>
        <tissue evidence="1">Blood</tissue>
    </source>
</reference>
<dbReference type="Proteomes" id="UP001529510">
    <property type="component" value="Unassembled WGS sequence"/>
</dbReference>
<dbReference type="PANTHER" id="PTHR21166:SF2">
    <property type="entry name" value="CELL DIVISION CONTROL PROTEIN 24 OB DOMAIN-CONTAINING PROTEIN-RELATED"/>
    <property type="match status" value="1"/>
</dbReference>
<dbReference type="EMBL" id="JAMKFB020000012">
    <property type="protein sequence ID" value="KAL0179683.1"/>
    <property type="molecule type" value="Genomic_DNA"/>
</dbReference>
<dbReference type="AlphaFoldDB" id="A0ABD0Q068"/>
<comment type="caution">
    <text evidence="1">The sequence shown here is derived from an EMBL/GenBank/DDBJ whole genome shotgun (WGS) entry which is preliminary data.</text>
</comment>